<dbReference type="InterPro" id="IPR003779">
    <property type="entry name" value="CMD-like"/>
</dbReference>
<dbReference type="GO" id="GO:0051920">
    <property type="term" value="F:peroxiredoxin activity"/>
    <property type="evidence" value="ECO:0007669"/>
    <property type="project" value="InterPro"/>
</dbReference>
<evidence type="ECO:0000313" key="3">
    <source>
        <dbReference type="Proteomes" id="UP000249091"/>
    </source>
</evidence>
<dbReference type="InterPro" id="IPR052512">
    <property type="entry name" value="4CMD/NDH-1_regulator"/>
</dbReference>
<dbReference type="InterPro" id="IPR029032">
    <property type="entry name" value="AhpD-like"/>
</dbReference>
<dbReference type="SUPFAM" id="SSF69118">
    <property type="entry name" value="AhpD-like"/>
    <property type="match status" value="1"/>
</dbReference>
<feature type="domain" description="Carboxymuconolactone decarboxylase-like" evidence="1">
    <location>
        <begin position="46"/>
        <end position="127"/>
    </location>
</feature>
<dbReference type="PANTHER" id="PTHR33570">
    <property type="entry name" value="4-CARBOXYMUCONOLACTONE DECARBOXYLASE FAMILY PROTEIN"/>
    <property type="match status" value="1"/>
</dbReference>
<keyword evidence="3" id="KW-1185">Reference proteome</keyword>
<reference evidence="2 3" key="1">
    <citation type="submission" date="2018-06" db="EMBL/GenBank/DDBJ databases">
        <authorList>
            <consortium name="Pathogen Informatics"/>
            <person name="Doyle S."/>
        </authorList>
    </citation>
    <scope>NUCLEOTIDE SEQUENCE [LARGE SCALE GENOMIC DNA]</scope>
    <source>
        <strain evidence="2 3">NCTC10994</strain>
    </source>
</reference>
<dbReference type="EMBL" id="LS483468">
    <property type="protein sequence ID" value="SQI35606.1"/>
    <property type="molecule type" value="Genomic_DNA"/>
</dbReference>
<proteinExistence type="predicted"/>
<evidence type="ECO:0000313" key="2">
    <source>
        <dbReference type="EMBL" id="SQI35606.1"/>
    </source>
</evidence>
<dbReference type="AlphaFoldDB" id="A0A2X4U726"/>
<name>A0A2X4U726_9NOCA</name>
<sequence>MAVQSDVAAAHDTVYNAGLTARRGVLGDEYVDAALSRNAGTDGEALQGYVSEFVWGGVWTRDGLGRRDRSLVTVSLLIALGQHTELATHVRAALRNGLTRREISEAVVHATAYVGAPAGLAAMRVVQATLVEQLGPLDSSETETADSEEAQA</sequence>
<dbReference type="Proteomes" id="UP000249091">
    <property type="component" value="Chromosome 1"/>
</dbReference>
<dbReference type="Pfam" id="PF02627">
    <property type="entry name" value="CMD"/>
    <property type="match status" value="1"/>
</dbReference>
<evidence type="ECO:0000259" key="1">
    <source>
        <dbReference type="Pfam" id="PF02627"/>
    </source>
</evidence>
<protein>
    <submittedName>
        <fullName evidence="2">4-carboxymuconolactone decarboxylase</fullName>
    </submittedName>
</protein>
<dbReference type="Gene3D" id="1.20.1290.10">
    <property type="entry name" value="AhpD-like"/>
    <property type="match status" value="1"/>
</dbReference>
<accession>A0A2X4U726</accession>
<gene>
    <name evidence="2" type="ORF">NCTC10994_03042</name>
</gene>
<organism evidence="2 3">
    <name type="scientific">Rhodococcus coprophilus</name>
    <dbReference type="NCBI Taxonomy" id="38310"/>
    <lineage>
        <taxon>Bacteria</taxon>
        <taxon>Bacillati</taxon>
        <taxon>Actinomycetota</taxon>
        <taxon>Actinomycetes</taxon>
        <taxon>Mycobacteriales</taxon>
        <taxon>Nocardiaceae</taxon>
        <taxon>Rhodococcus</taxon>
    </lineage>
</organism>
<dbReference type="PANTHER" id="PTHR33570:SF2">
    <property type="entry name" value="CARBOXYMUCONOLACTONE DECARBOXYLASE-LIKE DOMAIN-CONTAINING PROTEIN"/>
    <property type="match status" value="1"/>
</dbReference>
<dbReference type="STRING" id="1219011.GCA_001895045_03689"/>
<dbReference type="KEGG" id="rcr:NCTC10994_03042"/>